<organism evidence="2 3">
    <name type="scientific">Anabarilius grahami</name>
    <name type="common">Kanglang fish</name>
    <name type="synonym">Barilius grahami</name>
    <dbReference type="NCBI Taxonomy" id="495550"/>
    <lineage>
        <taxon>Eukaryota</taxon>
        <taxon>Metazoa</taxon>
        <taxon>Chordata</taxon>
        <taxon>Craniata</taxon>
        <taxon>Vertebrata</taxon>
        <taxon>Euteleostomi</taxon>
        <taxon>Actinopterygii</taxon>
        <taxon>Neopterygii</taxon>
        <taxon>Teleostei</taxon>
        <taxon>Ostariophysi</taxon>
        <taxon>Cypriniformes</taxon>
        <taxon>Xenocyprididae</taxon>
        <taxon>Xenocypridinae</taxon>
        <taxon>Xenocypridinae incertae sedis</taxon>
        <taxon>Anabarilius</taxon>
    </lineage>
</organism>
<reference evidence="2 3" key="1">
    <citation type="submission" date="2018-10" db="EMBL/GenBank/DDBJ databases">
        <title>Genome assembly for a Yunnan-Guizhou Plateau 3E fish, Anabarilius grahami (Regan), and its evolutionary and genetic applications.</title>
        <authorList>
            <person name="Jiang W."/>
        </authorList>
    </citation>
    <scope>NUCLEOTIDE SEQUENCE [LARGE SCALE GENOMIC DNA]</scope>
    <source>
        <strain evidence="2">AG-KIZ</strain>
        <tissue evidence="2">Muscle</tissue>
    </source>
</reference>
<accession>A0A3N0YRZ3</accession>
<feature type="region of interest" description="Disordered" evidence="1">
    <location>
        <begin position="1"/>
        <end position="31"/>
    </location>
</feature>
<dbReference type="OrthoDB" id="361693at2759"/>
<dbReference type="EMBL" id="RJVU01027606">
    <property type="protein sequence ID" value="ROL48966.1"/>
    <property type="molecule type" value="Genomic_DNA"/>
</dbReference>
<protein>
    <submittedName>
        <fullName evidence="2">Importin-11</fullName>
    </submittedName>
</protein>
<gene>
    <name evidence="2" type="ORF">DPX16_7527</name>
</gene>
<sequence>MTAPRDGRMKAGTGETLSGTQYHRLSVGREDEGRGGRYVIQDKFCGIINISVEALHDVMTEDPETATFKE</sequence>
<evidence type="ECO:0000313" key="3">
    <source>
        <dbReference type="Proteomes" id="UP000281406"/>
    </source>
</evidence>
<evidence type="ECO:0000256" key="1">
    <source>
        <dbReference type="SAM" id="MobiDB-lite"/>
    </source>
</evidence>
<dbReference type="Proteomes" id="UP000281406">
    <property type="component" value="Unassembled WGS sequence"/>
</dbReference>
<comment type="caution">
    <text evidence="2">The sequence shown here is derived from an EMBL/GenBank/DDBJ whole genome shotgun (WGS) entry which is preliminary data.</text>
</comment>
<evidence type="ECO:0000313" key="2">
    <source>
        <dbReference type="EMBL" id="ROL48966.1"/>
    </source>
</evidence>
<name>A0A3N0YRZ3_ANAGA</name>
<proteinExistence type="predicted"/>
<keyword evidence="3" id="KW-1185">Reference proteome</keyword>
<dbReference type="AlphaFoldDB" id="A0A3N0YRZ3"/>